<gene>
    <name evidence="11" type="primary">pgmB</name>
    <name evidence="11" type="ORF">NX779_03745</name>
</gene>
<reference evidence="11" key="1">
    <citation type="submission" date="2022-08" db="EMBL/GenBank/DDBJ databases">
        <title>Complete genome sequence of Mycoplasma cottewii type strain VIS.</title>
        <authorList>
            <person name="Spergser J."/>
        </authorList>
    </citation>
    <scope>NUCLEOTIDE SEQUENCE</scope>
    <source>
        <strain evidence="11">VIS</strain>
    </source>
</reference>
<evidence type="ECO:0000256" key="6">
    <source>
        <dbReference type="ARBA" id="ARBA00023235"/>
    </source>
</evidence>
<dbReference type="InterPro" id="IPR010976">
    <property type="entry name" value="B-phosphoglucomutase_hydrolase"/>
</dbReference>
<evidence type="ECO:0000256" key="7">
    <source>
        <dbReference type="ARBA" id="ARBA00023277"/>
    </source>
</evidence>
<dbReference type="PANTHER" id="PTHR46193">
    <property type="entry name" value="6-PHOSPHOGLUCONATE PHOSPHATASE"/>
    <property type="match status" value="1"/>
</dbReference>
<sequence length="211" mass="23416">MKIKGVIFDLDGVITDTAPLHFNSWAQAVKTVGIDNLDESFLDKLRGVGRADSLDLILKTYNVEISQEKFNELLEYKNDLYKQGLEKVDRSWILPGVLEFIEQLKSNNIKICLGSASHNAKNILTKLELLSYFDQLVDPSKITNTKPAPDIFLKGAELLNLDVDQCVVVEDANAGYLASKAAQIKCIGIGINADISIKSTEELSIDLLNWC</sequence>
<dbReference type="SFLD" id="SFLDG01135">
    <property type="entry name" value="C1.5.6:_HAD__Beta-PGM__Phospha"/>
    <property type="match status" value="1"/>
</dbReference>
<dbReference type="Proteomes" id="UP001059819">
    <property type="component" value="Chromosome"/>
</dbReference>
<dbReference type="SUPFAM" id="SSF56784">
    <property type="entry name" value="HAD-like"/>
    <property type="match status" value="1"/>
</dbReference>
<dbReference type="Gene3D" id="3.40.50.1000">
    <property type="entry name" value="HAD superfamily/HAD-like"/>
    <property type="match status" value="1"/>
</dbReference>
<evidence type="ECO:0000256" key="9">
    <source>
        <dbReference type="ARBA" id="ARBA00044968"/>
    </source>
</evidence>
<keyword evidence="12" id="KW-1185">Reference proteome</keyword>
<evidence type="ECO:0000256" key="8">
    <source>
        <dbReference type="ARBA" id="ARBA00044926"/>
    </source>
</evidence>
<dbReference type="NCBIfam" id="TIGR01990">
    <property type="entry name" value="bPGM"/>
    <property type="match status" value="1"/>
</dbReference>
<dbReference type="NCBIfam" id="TIGR02009">
    <property type="entry name" value="PGMB-YQAB-SF"/>
    <property type="match status" value="1"/>
</dbReference>
<dbReference type="NCBIfam" id="TIGR01509">
    <property type="entry name" value="HAD-SF-IA-v3"/>
    <property type="match status" value="1"/>
</dbReference>
<dbReference type="EC" id="5.4.2.6" evidence="9"/>
<dbReference type="Pfam" id="PF13419">
    <property type="entry name" value="HAD_2"/>
    <property type="match status" value="1"/>
</dbReference>
<dbReference type="InterPro" id="IPR051600">
    <property type="entry name" value="Beta-PGM-like"/>
</dbReference>
<evidence type="ECO:0000256" key="5">
    <source>
        <dbReference type="ARBA" id="ARBA00022842"/>
    </source>
</evidence>
<keyword evidence="7" id="KW-0119">Carbohydrate metabolism</keyword>
<dbReference type="InterPro" id="IPR023214">
    <property type="entry name" value="HAD_sf"/>
</dbReference>
<evidence type="ECO:0000256" key="4">
    <source>
        <dbReference type="ARBA" id="ARBA00022723"/>
    </source>
</evidence>
<keyword evidence="3" id="KW-0597">Phosphoprotein</keyword>
<organism evidence="11 12">
    <name type="scientific">Mycoplasma cottewii</name>
    <dbReference type="NCBI Taxonomy" id="51364"/>
    <lineage>
        <taxon>Bacteria</taxon>
        <taxon>Bacillati</taxon>
        <taxon>Mycoplasmatota</taxon>
        <taxon>Mollicutes</taxon>
        <taxon>Mycoplasmataceae</taxon>
        <taxon>Mycoplasma</taxon>
    </lineage>
</organism>
<comment type="cofactor">
    <cofactor evidence="1">
        <name>Mg(2+)</name>
        <dbReference type="ChEBI" id="CHEBI:18420"/>
    </cofactor>
</comment>
<evidence type="ECO:0000313" key="12">
    <source>
        <dbReference type="Proteomes" id="UP001059819"/>
    </source>
</evidence>
<dbReference type="GO" id="GO:0008801">
    <property type="term" value="F:beta-phosphoglucomutase activity"/>
    <property type="evidence" value="ECO:0007669"/>
    <property type="project" value="UniProtKB-EC"/>
</dbReference>
<dbReference type="SFLD" id="SFLDG01129">
    <property type="entry name" value="C1.5:_HAD__Beta-PGM__Phosphata"/>
    <property type="match status" value="1"/>
</dbReference>
<proteinExistence type="inferred from homology"/>
<comment type="catalytic activity">
    <reaction evidence="8">
        <text>beta-D-glucose 1-phosphate = beta-D-glucose 6-phosphate</text>
        <dbReference type="Rhea" id="RHEA:20113"/>
        <dbReference type="ChEBI" id="CHEBI:57684"/>
        <dbReference type="ChEBI" id="CHEBI:58247"/>
        <dbReference type="EC" id="5.4.2.6"/>
    </reaction>
</comment>
<accession>A0ABY5TW49</accession>
<keyword evidence="6 11" id="KW-0413">Isomerase</keyword>
<evidence type="ECO:0000256" key="10">
    <source>
        <dbReference type="ARBA" id="ARBA00044991"/>
    </source>
</evidence>
<comment type="similarity">
    <text evidence="2">Belongs to the HAD-like hydrolase superfamily. CbbY/CbbZ/Gph/YieH family.</text>
</comment>
<dbReference type="InterPro" id="IPR036412">
    <property type="entry name" value="HAD-like_sf"/>
</dbReference>
<name>A0ABY5TW49_9MOLU</name>
<evidence type="ECO:0000313" key="11">
    <source>
        <dbReference type="EMBL" id="UWD34893.1"/>
    </source>
</evidence>
<dbReference type="InterPro" id="IPR023198">
    <property type="entry name" value="PGP-like_dom2"/>
</dbReference>
<keyword evidence="5" id="KW-0460">Magnesium</keyword>
<dbReference type="EMBL" id="CP103424">
    <property type="protein sequence ID" value="UWD34893.1"/>
    <property type="molecule type" value="Genomic_DNA"/>
</dbReference>
<evidence type="ECO:0000256" key="2">
    <source>
        <dbReference type="ARBA" id="ARBA00006171"/>
    </source>
</evidence>
<dbReference type="Gene3D" id="1.10.150.240">
    <property type="entry name" value="Putative phosphatase, domain 2"/>
    <property type="match status" value="1"/>
</dbReference>
<protein>
    <recommendedName>
        <fullName evidence="10">Beta-phosphoglucomutase</fullName>
        <ecNumber evidence="9">5.4.2.6</ecNumber>
    </recommendedName>
</protein>
<dbReference type="RefSeq" id="WP_259430076.1">
    <property type="nucleotide sequence ID" value="NZ_CP103424.1"/>
</dbReference>
<dbReference type="InterPro" id="IPR041492">
    <property type="entry name" value="HAD_2"/>
</dbReference>
<dbReference type="SFLD" id="SFLDS00003">
    <property type="entry name" value="Haloacid_Dehalogenase"/>
    <property type="match status" value="1"/>
</dbReference>
<dbReference type="InterPro" id="IPR010972">
    <property type="entry name" value="Beta-PGM"/>
</dbReference>
<evidence type="ECO:0000256" key="3">
    <source>
        <dbReference type="ARBA" id="ARBA00022553"/>
    </source>
</evidence>
<keyword evidence="4" id="KW-0479">Metal-binding</keyword>
<evidence type="ECO:0000256" key="1">
    <source>
        <dbReference type="ARBA" id="ARBA00001946"/>
    </source>
</evidence>
<dbReference type="InterPro" id="IPR006439">
    <property type="entry name" value="HAD-SF_hydro_IA"/>
</dbReference>
<dbReference type="PANTHER" id="PTHR46193:SF18">
    <property type="entry name" value="HEXITOL PHOSPHATASE B"/>
    <property type="match status" value="1"/>
</dbReference>
<dbReference type="CDD" id="cd02598">
    <property type="entry name" value="HAD_BPGM"/>
    <property type="match status" value="1"/>
</dbReference>